<proteinExistence type="predicted"/>
<evidence type="ECO:0000313" key="1">
    <source>
        <dbReference type="EMBL" id="RJF91506.1"/>
    </source>
</evidence>
<keyword evidence="2" id="KW-1185">Reference proteome</keyword>
<accession>A0A418WNC5</accession>
<gene>
    <name evidence="1" type="ORF">D3876_10300</name>
</gene>
<comment type="caution">
    <text evidence="1">The sequence shown here is derived from an EMBL/GenBank/DDBJ whole genome shotgun (WGS) entry which is preliminary data.</text>
</comment>
<evidence type="ECO:0000313" key="2">
    <source>
        <dbReference type="Proteomes" id="UP000286100"/>
    </source>
</evidence>
<name>A0A418WNC5_9SPHN</name>
<protein>
    <recommendedName>
        <fullName evidence="3">VOC domain-containing protein</fullName>
    </recommendedName>
</protein>
<dbReference type="SUPFAM" id="SSF54593">
    <property type="entry name" value="Glyoxalase/Bleomycin resistance protein/Dihydroxybiphenyl dioxygenase"/>
    <property type="match status" value="1"/>
</dbReference>
<dbReference type="InterPro" id="IPR029068">
    <property type="entry name" value="Glyas_Bleomycin-R_OHBP_Dase"/>
</dbReference>
<organism evidence="1 2">
    <name type="scientific">Sphingomonas cavernae</name>
    <dbReference type="NCBI Taxonomy" id="2320861"/>
    <lineage>
        <taxon>Bacteria</taxon>
        <taxon>Pseudomonadati</taxon>
        <taxon>Pseudomonadota</taxon>
        <taxon>Alphaproteobacteria</taxon>
        <taxon>Sphingomonadales</taxon>
        <taxon>Sphingomonadaceae</taxon>
        <taxon>Sphingomonas</taxon>
    </lineage>
</organism>
<dbReference type="Proteomes" id="UP000286100">
    <property type="component" value="Unassembled WGS sequence"/>
</dbReference>
<dbReference type="Gene3D" id="3.10.180.10">
    <property type="entry name" value="2,3-Dihydroxybiphenyl 1,2-Dioxygenase, domain 1"/>
    <property type="match status" value="1"/>
</dbReference>
<sequence length="167" mass="18402">MLTRPGSGFSPSQGLLRAEQFQIAYATNDIEAACAVFRDRFGITEFQRLEGPLPDGGHIRVELAWVGTVMYELLTASGPGSALYMDRVPDDGFVIRHHHLGFLIHDAAQWAALAREAERVGAALLNQRQNEGFMRTCFVAAPELGHYLEYIFPEPAGLEFLNAVPGN</sequence>
<evidence type="ECO:0008006" key="3">
    <source>
        <dbReference type="Google" id="ProtNLM"/>
    </source>
</evidence>
<dbReference type="AlphaFoldDB" id="A0A418WNC5"/>
<dbReference type="EMBL" id="QYUM01000003">
    <property type="protein sequence ID" value="RJF91506.1"/>
    <property type="molecule type" value="Genomic_DNA"/>
</dbReference>
<reference evidence="1 2" key="1">
    <citation type="submission" date="2018-09" db="EMBL/GenBank/DDBJ databases">
        <authorList>
            <person name="Zhu H."/>
        </authorList>
    </citation>
    <scope>NUCLEOTIDE SEQUENCE [LARGE SCALE GENOMIC DNA]</scope>
    <source>
        <strain evidence="1 2">K2R01-6</strain>
    </source>
</reference>
<dbReference type="OrthoDB" id="7502352at2"/>